<dbReference type="OrthoDB" id="1112565at2759"/>
<gene>
    <name evidence="7" type="ORF">BDEG_26913</name>
</gene>
<dbReference type="SMART" id="SM00132">
    <property type="entry name" value="LIM"/>
    <property type="match status" value="4"/>
</dbReference>
<name>A0A177WTY7_BATDL</name>
<keyword evidence="2 4" id="KW-0862">Zinc</keyword>
<dbReference type="EMBL" id="DS022310">
    <property type="protein sequence ID" value="OAJ43563.1"/>
    <property type="molecule type" value="Genomic_DNA"/>
</dbReference>
<evidence type="ECO:0000259" key="6">
    <source>
        <dbReference type="PROSITE" id="PS50023"/>
    </source>
</evidence>
<dbReference type="VEuPathDB" id="FungiDB:BDEG_26913"/>
<dbReference type="PROSITE" id="PS00478">
    <property type="entry name" value="LIM_DOMAIN_1"/>
    <property type="match status" value="4"/>
</dbReference>
<evidence type="ECO:0000256" key="2">
    <source>
        <dbReference type="ARBA" id="ARBA00022833"/>
    </source>
</evidence>
<evidence type="ECO:0000256" key="5">
    <source>
        <dbReference type="SAM" id="MobiDB-lite"/>
    </source>
</evidence>
<dbReference type="Gene3D" id="2.10.110.10">
    <property type="entry name" value="Cysteine Rich Protein"/>
    <property type="match status" value="4"/>
</dbReference>
<dbReference type="STRING" id="403673.A0A177WTY7"/>
<feature type="domain" description="LIM zinc-binding" evidence="6">
    <location>
        <begin position="582"/>
        <end position="641"/>
    </location>
</feature>
<dbReference type="PANTHER" id="PTHR24210:SF14">
    <property type="entry name" value="LIM ZINC-BINDING DOMAIN-CONTAINING PROTEIN"/>
    <property type="match status" value="1"/>
</dbReference>
<dbReference type="AlphaFoldDB" id="A0A177WTY7"/>
<proteinExistence type="predicted"/>
<feature type="compositionally biased region" description="Basic and acidic residues" evidence="5">
    <location>
        <begin position="321"/>
        <end position="331"/>
    </location>
</feature>
<dbReference type="Pfam" id="PF00412">
    <property type="entry name" value="LIM"/>
    <property type="match status" value="4"/>
</dbReference>
<keyword evidence="1 4" id="KW-0479">Metal-binding</keyword>
<feature type="region of interest" description="Disordered" evidence="5">
    <location>
        <begin position="304"/>
        <end position="422"/>
    </location>
</feature>
<dbReference type="InterPro" id="IPR001781">
    <property type="entry name" value="Znf_LIM"/>
</dbReference>
<evidence type="ECO:0000256" key="1">
    <source>
        <dbReference type="ARBA" id="ARBA00022723"/>
    </source>
</evidence>
<feature type="domain" description="LIM zinc-binding" evidence="6">
    <location>
        <begin position="642"/>
        <end position="701"/>
    </location>
</feature>
<dbReference type="PANTHER" id="PTHR24210">
    <property type="entry name" value="LIM DOMAIN-CONTAINING PROTEIN"/>
    <property type="match status" value="1"/>
</dbReference>
<accession>A0A177WTY7</accession>
<evidence type="ECO:0000313" key="7">
    <source>
        <dbReference type="EMBL" id="OAJ43563.1"/>
    </source>
</evidence>
<feature type="compositionally biased region" description="Basic and acidic residues" evidence="5">
    <location>
        <begin position="201"/>
        <end position="210"/>
    </location>
</feature>
<protein>
    <recommendedName>
        <fullName evidence="6">LIM zinc-binding domain-containing protein</fullName>
    </recommendedName>
</protein>
<feature type="compositionally biased region" description="Polar residues" evidence="5">
    <location>
        <begin position="304"/>
        <end position="320"/>
    </location>
</feature>
<dbReference type="FunFam" id="2.10.110.10:FF:000179">
    <property type="entry name" value="Calponin homology and LIM domain-containing protein"/>
    <property type="match status" value="1"/>
</dbReference>
<organism evidence="7 8">
    <name type="scientific">Batrachochytrium dendrobatidis (strain JEL423)</name>
    <dbReference type="NCBI Taxonomy" id="403673"/>
    <lineage>
        <taxon>Eukaryota</taxon>
        <taxon>Fungi</taxon>
        <taxon>Fungi incertae sedis</taxon>
        <taxon>Chytridiomycota</taxon>
        <taxon>Chytridiomycota incertae sedis</taxon>
        <taxon>Chytridiomycetes</taxon>
        <taxon>Rhizophydiales</taxon>
        <taxon>Rhizophydiales incertae sedis</taxon>
        <taxon>Batrachochytrium</taxon>
    </lineage>
</organism>
<dbReference type="PROSITE" id="PS50023">
    <property type="entry name" value="LIM_DOMAIN_2"/>
    <property type="match status" value="3"/>
</dbReference>
<dbReference type="InterPro" id="IPR017351">
    <property type="entry name" value="PINCH-1-4-like"/>
</dbReference>
<keyword evidence="3 4" id="KW-0440">LIM domain</keyword>
<feature type="region of interest" description="Disordered" evidence="5">
    <location>
        <begin position="201"/>
        <end position="229"/>
    </location>
</feature>
<feature type="domain" description="LIM zinc-binding" evidence="6">
    <location>
        <begin position="458"/>
        <end position="522"/>
    </location>
</feature>
<evidence type="ECO:0000313" key="8">
    <source>
        <dbReference type="Proteomes" id="UP000077115"/>
    </source>
</evidence>
<feature type="region of interest" description="Disordered" evidence="5">
    <location>
        <begin position="256"/>
        <end position="276"/>
    </location>
</feature>
<sequence length="719" mass="80178">MVASSYYSHIPAVQCSQCGEPFDFGDESAHRCKTDATSRYNQSRPELPSMPARFKEQAKSNHRMSMKYAASTQDAYPNARDTYSSRVDSFLDVYDKSASAFGSFDQHGPSPLAGTSEKAPALSEFDFGDTEDSYGNYNNSYLQDADKTNAHAKNAYGNYEDELDYYGQANQSKPYMASLPGGNAPQNDNVIVPNLPIASQDDSRLFDKQNNRISPNYSDKGDFNDRLPRLNSQNESVKMKNMVQDFNNVHIEEQANRLASGSSNKPAEETGAASAAATTPATGILGALGGLLGLSDSFAGNAKQASELNQSKPATLSNPRNDPKTNLRTEFEDPQNNGSNAVRRGPSIRSDAHQMSRFNSQNDPRGPPQNGANNTFRGNPQNGLPPAGSNRIPTENGLRNNGNVDAIRTRSNGQRPHENNAPHYHNPMPNTHNGNAPPFNMQAPITPPESENLTKTHYKCADCNLPIQDLTQTFEIDVLGSWFHIDCFKCSSCRRRFGDDLPYVPHLGKAFCEMDYEKYFLESCAACKKPITDGSVARAFGQSFHERHFICSVCRCQIQPGRHFEHRQKLYCQKDFSRLPSVDCASCRGPIQGDSIHAIGAVYHRQCFSCTHCRVPFPDKRFFVYENKPYCQTHYHEKNNSLCGTCSRPIEGICVDVAELRRKFHPPCWCCAYCNRPLTGVYYAYGSRAYCEEDIDIVYRSGNTKQAPTKRRTIMSVMR</sequence>
<feature type="compositionally biased region" description="Polar residues" evidence="5">
    <location>
        <begin position="370"/>
        <end position="382"/>
    </location>
</feature>
<feature type="compositionally biased region" description="Basic and acidic residues" evidence="5">
    <location>
        <begin position="219"/>
        <end position="228"/>
    </location>
</feature>
<feature type="compositionally biased region" description="Polar residues" evidence="5">
    <location>
        <begin position="391"/>
        <end position="414"/>
    </location>
</feature>
<dbReference type="SUPFAM" id="SSF57716">
    <property type="entry name" value="Glucocorticoid receptor-like (DNA-binding domain)"/>
    <property type="match status" value="3"/>
</dbReference>
<evidence type="ECO:0000256" key="4">
    <source>
        <dbReference type="PROSITE-ProRule" id="PRU00125"/>
    </source>
</evidence>
<evidence type="ECO:0000256" key="3">
    <source>
        <dbReference type="ARBA" id="ARBA00023038"/>
    </source>
</evidence>
<reference evidence="7 8" key="2">
    <citation type="submission" date="2016-05" db="EMBL/GenBank/DDBJ databases">
        <title>Lineage-specific infection strategies underlie the spectrum of fungal disease in amphibians.</title>
        <authorList>
            <person name="Cuomo C.A."/>
            <person name="Farrer R.A."/>
            <person name="James T."/>
            <person name="Longcore J."/>
            <person name="Birren B."/>
        </authorList>
    </citation>
    <scope>NUCLEOTIDE SEQUENCE [LARGE SCALE GENOMIC DNA]</scope>
    <source>
        <strain evidence="7 8">JEL423</strain>
    </source>
</reference>
<reference evidence="7 8" key="1">
    <citation type="submission" date="2006-10" db="EMBL/GenBank/DDBJ databases">
        <title>The Genome Sequence of Batrachochytrium dendrobatidis JEL423.</title>
        <authorList>
            <consortium name="The Broad Institute Genome Sequencing Platform"/>
            <person name="Birren B."/>
            <person name="Lander E."/>
            <person name="Galagan J."/>
            <person name="Cuomo C."/>
            <person name="Devon K."/>
            <person name="Jaffe D."/>
            <person name="Butler J."/>
            <person name="Alvarez P."/>
            <person name="Gnerre S."/>
            <person name="Grabherr M."/>
            <person name="Kleber M."/>
            <person name="Mauceli E."/>
            <person name="Brockman W."/>
            <person name="Young S."/>
            <person name="LaButti K."/>
            <person name="Sykes S."/>
            <person name="DeCaprio D."/>
            <person name="Crawford M."/>
            <person name="Koehrsen M."/>
            <person name="Engels R."/>
            <person name="Montgomery P."/>
            <person name="Pearson M."/>
            <person name="Howarth C."/>
            <person name="Larson L."/>
            <person name="White J."/>
            <person name="O'Leary S."/>
            <person name="Kodira C."/>
            <person name="Zeng Q."/>
            <person name="Yandava C."/>
            <person name="Alvarado L."/>
            <person name="Longcore J."/>
            <person name="James T."/>
        </authorList>
    </citation>
    <scope>NUCLEOTIDE SEQUENCE [LARGE SCALE GENOMIC DNA]</scope>
    <source>
        <strain evidence="7 8">JEL423</strain>
    </source>
</reference>
<dbReference type="Proteomes" id="UP000077115">
    <property type="component" value="Unassembled WGS sequence"/>
</dbReference>
<dbReference type="CDD" id="cd08368">
    <property type="entry name" value="LIM"/>
    <property type="match status" value="3"/>
</dbReference>
<dbReference type="GO" id="GO:0046872">
    <property type="term" value="F:metal ion binding"/>
    <property type="evidence" value="ECO:0007669"/>
    <property type="project" value="UniProtKB-KW"/>
</dbReference>